<evidence type="ECO:0000259" key="9">
    <source>
        <dbReference type="PROSITE" id="PS50850"/>
    </source>
</evidence>
<comment type="similarity">
    <text evidence="2 8">Belongs to the major facilitator superfamily. Bcr/CmlA family.</text>
</comment>
<dbReference type="GO" id="GO:0042910">
    <property type="term" value="F:xenobiotic transmembrane transporter activity"/>
    <property type="evidence" value="ECO:0007669"/>
    <property type="project" value="InterPro"/>
</dbReference>
<dbReference type="InterPro" id="IPR004812">
    <property type="entry name" value="Efflux_drug-R_Bcr/CmlA"/>
</dbReference>
<keyword evidence="8" id="KW-0997">Cell inner membrane</keyword>
<dbReference type="CDD" id="cd17320">
    <property type="entry name" value="MFS_MdfA_MDR_like"/>
    <property type="match status" value="1"/>
</dbReference>
<keyword evidence="7 8" id="KW-0472">Membrane</keyword>
<dbReference type="InterPro" id="IPR036259">
    <property type="entry name" value="MFS_trans_sf"/>
</dbReference>
<gene>
    <name evidence="10" type="ORF">ABOZ73_09140</name>
</gene>
<evidence type="ECO:0000256" key="6">
    <source>
        <dbReference type="ARBA" id="ARBA00022989"/>
    </source>
</evidence>
<feature type="transmembrane region" description="Helical" evidence="8">
    <location>
        <begin position="76"/>
        <end position="95"/>
    </location>
</feature>
<evidence type="ECO:0000256" key="3">
    <source>
        <dbReference type="ARBA" id="ARBA00022448"/>
    </source>
</evidence>
<evidence type="ECO:0000256" key="4">
    <source>
        <dbReference type="ARBA" id="ARBA00022475"/>
    </source>
</evidence>
<keyword evidence="4" id="KW-1003">Cell membrane</keyword>
<evidence type="ECO:0000313" key="10">
    <source>
        <dbReference type="EMBL" id="XDO98563.1"/>
    </source>
</evidence>
<evidence type="ECO:0000256" key="7">
    <source>
        <dbReference type="ARBA" id="ARBA00023136"/>
    </source>
</evidence>
<comment type="subcellular location">
    <subcellularLocation>
        <location evidence="8">Cell inner membrane</location>
        <topology evidence="8">Multi-pass membrane protein</topology>
    </subcellularLocation>
    <subcellularLocation>
        <location evidence="1">Cell membrane</location>
        <topology evidence="1">Multi-pass membrane protein</topology>
    </subcellularLocation>
</comment>
<reference evidence="10" key="1">
    <citation type="submission" date="2024-06" db="EMBL/GenBank/DDBJ databases">
        <title>Caulobacter inopinatus, sp. nov.</title>
        <authorList>
            <person name="Donachie S.P."/>
        </authorList>
    </citation>
    <scope>NUCLEOTIDE SEQUENCE</scope>
    <source>
        <strain evidence="10">73W</strain>
    </source>
</reference>
<dbReference type="Pfam" id="PF07690">
    <property type="entry name" value="MFS_1"/>
    <property type="match status" value="1"/>
</dbReference>
<dbReference type="InterPro" id="IPR020846">
    <property type="entry name" value="MFS_dom"/>
</dbReference>
<feature type="transmembrane region" description="Helical" evidence="8">
    <location>
        <begin position="306"/>
        <end position="332"/>
    </location>
</feature>
<dbReference type="GO" id="GO:1990961">
    <property type="term" value="P:xenobiotic detoxification by transmembrane export across the plasma membrane"/>
    <property type="evidence" value="ECO:0007669"/>
    <property type="project" value="InterPro"/>
</dbReference>
<dbReference type="EMBL" id="CP158375">
    <property type="protein sequence ID" value="XDO98563.1"/>
    <property type="molecule type" value="Genomic_DNA"/>
</dbReference>
<dbReference type="NCBIfam" id="TIGR00710">
    <property type="entry name" value="efflux_Bcr_CflA"/>
    <property type="match status" value="1"/>
</dbReference>
<evidence type="ECO:0000256" key="1">
    <source>
        <dbReference type="ARBA" id="ARBA00004651"/>
    </source>
</evidence>
<evidence type="ECO:0000256" key="8">
    <source>
        <dbReference type="RuleBase" id="RU365088"/>
    </source>
</evidence>
<dbReference type="PANTHER" id="PTHR23502">
    <property type="entry name" value="MAJOR FACILITATOR SUPERFAMILY"/>
    <property type="match status" value="1"/>
</dbReference>
<organism evidence="10">
    <name type="scientific">Caulobacter sp. 73W</name>
    <dbReference type="NCBI Taxonomy" id="3161137"/>
    <lineage>
        <taxon>Bacteria</taxon>
        <taxon>Pseudomonadati</taxon>
        <taxon>Pseudomonadota</taxon>
        <taxon>Alphaproteobacteria</taxon>
        <taxon>Caulobacterales</taxon>
        <taxon>Caulobacteraceae</taxon>
        <taxon>Caulobacter</taxon>
    </lineage>
</organism>
<feature type="transmembrane region" description="Helical" evidence="8">
    <location>
        <begin position="134"/>
        <end position="159"/>
    </location>
</feature>
<dbReference type="SUPFAM" id="SSF103473">
    <property type="entry name" value="MFS general substrate transporter"/>
    <property type="match status" value="1"/>
</dbReference>
<dbReference type="InterPro" id="IPR011701">
    <property type="entry name" value="MFS"/>
</dbReference>
<feature type="transmembrane region" description="Helical" evidence="8">
    <location>
        <begin position="101"/>
        <end position="122"/>
    </location>
</feature>
<feature type="transmembrane region" description="Helical" evidence="8">
    <location>
        <begin position="280"/>
        <end position="300"/>
    </location>
</feature>
<sequence length="397" mass="41074">MATSRQFLGLAVVLGLISAIGPFAIDMYLPALPSIGASLQADPAAVQMSLMAYFIASGVCQLVYGPLSDMMGRKQPLYFGLVLFIIGSIGCALSPTIEALIAFRVVQAVGACAGSVVPRAVVRDLYTGPEAARLMSLLMLVFSISPILAPSVGGLVIAAAGWRGVFWATAIAAVIGLLLSIFVMKETRPPEARSESSWTSALISYGKLMKDRHYLSAVLVGAFGVSAFFVYVANSSFVIIDHYGLSPSAFAIFFAFNAAAFFAAAQFTGTLSRRFGLTRLVRMAITGFAASMALLTALFATGHGGLAVMSGLLFVGWGFLGLVMPTTGVLAMEAHGRIAGAASALMGAIHITIGAATMAAAGLFADGKPLSMVAGITACAVTSFVLAQICLREPAGQ</sequence>
<dbReference type="PROSITE" id="PS50850">
    <property type="entry name" value="MFS"/>
    <property type="match status" value="1"/>
</dbReference>
<dbReference type="AlphaFoldDB" id="A0AB39KXT8"/>
<evidence type="ECO:0000256" key="5">
    <source>
        <dbReference type="ARBA" id="ARBA00022692"/>
    </source>
</evidence>
<accession>A0AB39KXT8</accession>
<feature type="transmembrane region" description="Helical" evidence="8">
    <location>
        <begin position="45"/>
        <end position="64"/>
    </location>
</feature>
<feature type="transmembrane region" description="Helical" evidence="8">
    <location>
        <begin position="245"/>
        <end position="268"/>
    </location>
</feature>
<feature type="domain" description="Major facilitator superfamily (MFS) profile" evidence="9">
    <location>
        <begin position="7"/>
        <end position="395"/>
    </location>
</feature>
<feature type="transmembrane region" description="Helical" evidence="8">
    <location>
        <begin position="344"/>
        <end position="364"/>
    </location>
</feature>
<keyword evidence="6 8" id="KW-1133">Transmembrane helix</keyword>
<dbReference type="Gene3D" id="1.20.1720.10">
    <property type="entry name" value="Multidrug resistance protein D"/>
    <property type="match status" value="1"/>
</dbReference>
<dbReference type="RefSeq" id="WP_369062438.1">
    <property type="nucleotide sequence ID" value="NZ_CP158375.1"/>
</dbReference>
<proteinExistence type="inferred from homology"/>
<protein>
    <recommendedName>
        <fullName evidence="8">Bcr/CflA family efflux transporter</fullName>
    </recommendedName>
</protein>
<feature type="transmembrane region" description="Helical" evidence="8">
    <location>
        <begin position="214"/>
        <end position="233"/>
    </location>
</feature>
<dbReference type="GO" id="GO:0005886">
    <property type="term" value="C:plasma membrane"/>
    <property type="evidence" value="ECO:0007669"/>
    <property type="project" value="UniProtKB-SubCell"/>
</dbReference>
<dbReference type="PANTHER" id="PTHR23502:SF132">
    <property type="entry name" value="POLYAMINE TRANSPORTER 2-RELATED"/>
    <property type="match status" value="1"/>
</dbReference>
<name>A0AB39KXT8_9CAUL</name>
<feature type="transmembrane region" description="Helical" evidence="8">
    <location>
        <begin position="370"/>
        <end position="391"/>
    </location>
</feature>
<keyword evidence="3 8" id="KW-0813">Transport</keyword>
<evidence type="ECO:0000256" key="2">
    <source>
        <dbReference type="ARBA" id="ARBA00006236"/>
    </source>
</evidence>
<keyword evidence="5 8" id="KW-0812">Transmembrane</keyword>
<feature type="transmembrane region" description="Helical" evidence="8">
    <location>
        <begin position="7"/>
        <end position="25"/>
    </location>
</feature>
<feature type="transmembrane region" description="Helical" evidence="8">
    <location>
        <begin position="165"/>
        <end position="184"/>
    </location>
</feature>